<dbReference type="PROSITE" id="PS51549">
    <property type="entry name" value="DM13"/>
    <property type="match status" value="1"/>
</dbReference>
<evidence type="ECO:0000259" key="1">
    <source>
        <dbReference type="PROSITE" id="PS51549"/>
    </source>
</evidence>
<reference evidence="2 3" key="1">
    <citation type="journal article" date="2019" name="Int. J. Syst. Evol. Microbiol.">
        <title>The Global Catalogue of Microorganisms (GCM) 10K type strain sequencing project: providing services to taxonomists for standard genome sequencing and annotation.</title>
        <authorList>
            <consortium name="The Broad Institute Genomics Platform"/>
            <consortium name="The Broad Institute Genome Sequencing Center for Infectious Disease"/>
            <person name="Wu L."/>
            <person name="Ma J."/>
        </authorList>
    </citation>
    <scope>NUCLEOTIDE SEQUENCE [LARGE SCALE GENOMIC DNA]</scope>
    <source>
        <strain evidence="2 3">JCM 6886</strain>
    </source>
</reference>
<dbReference type="InterPro" id="IPR019545">
    <property type="entry name" value="DM13_domain"/>
</dbReference>
<proteinExistence type="predicted"/>
<sequence length="155" mass="17152">MKKVLLLLTHSVMLVMGFALGIYALPILTQPDKPSMVEIGQVATSALFTGDFERDLEGSDVLHYGSGTVYISADKIAFDGQITPGPDYKLYLSPLFVETKQAFLANKDKMIKVGDVRTFNGFMLDMPEGISPTDYQAVVIWCESFNIFITAAKYH</sequence>
<evidence type="ECO:0000313" key="3">
    <source>
        <dbReference type="Proteomes" id="UP001501476"/>
    </source>
</evidence>
<protein>
    <submittedName>
        <fullName evidence="2">DM13 domain-containing protein</fullName>
    </submittedName>
</protein>
<gene>
    <name evidence="2" type="ORF">GCM10008964_23900</name>
</gene>
<comment type="caution">
    <text evidence="2">The sequence shown here is derived from an EMBL/GenBank/DDBJ whole genome shotgun (WGS) entry which is preliminary data.</text>
</comment>
<keyword evidence="3" id="KW-1185">Reference proteome</keyword>
<name>A0ABN0TWG8_9GAMM</name>
<dbReference type="EMBL" id="BAAADG010000018">
    <property type="protein sequence ID" value="GAA0231934.1"/>
    <property type="molecule type" value="Genomic_DNA"/>
</dbReference>
<dbReference type="Pfam" id="PF10517">
    <property type="entry name" value="DM13"/>
    <property type="match status" value="1"/>
</dbReference>
<accession>A0ABN0TWG8</accession>
<feature type="domain" description="DM13" evidence="1">
    <location>
        <begin position="50"/>
        <end position="155"/>
    </location>
</feature>
<dbReference type="RefSeq" id="WP_286305971.1">
    <property type="nucleotide sequence ID" value="NZ_AP027741.1"/>
</dbReference>
<evidence type="ECO:0000313" key="2">
    <source>
        <dbReference type="EMBL" id="GAA0231934.1"/>
    </source>
</evidence>
<dbReference type="Proteomes" id="UP001501476">
    <property type="component" value="Unassembled WGS sequence"/>
</dbReference>
<organism evidence="2 3">
    <name type="scientific">Methylophaga marina</name>
    <dbReference type="NCBI Taxonomy" id="45495"/>
    <lineage>
        <taxon>Bacteria</taxon>
        <taxon>Pseudomonadati</taxon>
        <taxon>Pseudomonadota</taxon>
        <taxon>Gammaproteobacteria</taxon>
        <taxon>Thiotrichales</taxon>
        <taxon>Piscirickettsiaceae</taxon>
        <taxon>Methylophaga</taxon>
    </lineage>
</organism>